<dbReference type="InterPro" id="IPR009100">
    <property type="entry name" value="AcylCoA_DH/oxidase_NM_dom_sf"/>
</dbReference>
<name>D3F9N9_CONWI</name>
<dbReference type="PANTHER" id="PTHR43884:SF12">
    <property type="entry name" value="ISOVALERYL-COA DEHYDROGENASE, MITOCHONDRIAL-RELATED"/>
    <property type="match status" value="1"/>
</dbReference>
<dbReference type="InterPro" id="IPR013107">
    <property type="entry name" value="Acyl-CoA_DH_C"/>
</dbReference>
<keyword evidence="6" id="KW-1185">Reference proteome</keyword>
<evidence type="ECO:0000259" key="4">
    <source>
        <dbReference type="Pfam" id="PF08028"/>
    </source>
</evidence>
<dbReference type="EMBL" id="CP001854">
    <property type="protein sequence ID" value="ADB51101.1"/>
    <property type="molecule type" value="Genomic_DNA"/>
</dbReference>
<dbReference type="Proteomes" id="UP000008229">
    <property type="component" value="Chromosome"/>
</dbReference>
<organism evidence="5 6">
    <name type="scientific">Conexibacter woesei (strain DSM 14684 / CCUG 47730 / CIP 108061 / JCM 11494 / NBRC 100937 / ID131577)</name>
    <dbReference type="NCBI Taxonomy" id="469383"/>
    <lineage>
        <taxon>Bacteria</taxon>
        <taxon>Bacillati</taxon>
        <taxon>Actinomycetota</taxon>
        <taxon>Thermoleophilia</taxon>
        <taxon>Solirubrobacterales</taxon>
        <taxon>Conexibacteraceae</taxon>
        <taxon>Conexibacter</taxon>
    </lineage>
</organism>
<dbReference type="Pfam" id="PF08028">
    <property type="entry name" value="Acyl-CoA_dh_2"/>
    <property type="match status" value="1"/>
</dbReference>
<dbReference type="HOGENOM" id="CLU_018204_10_0_11"/>
<dbReference type="STRING" id="469383.Cwoe_2682"/>
<protein>
    <submittedName>
        <fullName evidence="5">Acyl-CoA dehydrogenase type 2 domain protein</fullName>
    </submittedName>
</protein>
<dbReference type="GO" id="GO:0008470">
    <property type="term" value="F:3-methylbutanoyl-CoA dehydrogenase activity"/>
    <property type="evidence" value="ECO:0007669"/>
    <property type="project" value="TreeGrafter"/>
</dbReference>
<feature type="domain" description="Acyl-CoA dehydrogenase/oxidase N-terminal" evidence="3">
    <location>
        <begin position="65"/>
        <end position="149"/>
    </location>
</feature>
<dbReference type="Gene3D" id="1.10.540.10">
    <property type="entry name" value="Acyl-CoA dehydrogenase/oxidase, N-terminal domain"/>
    <property type="match status" value="1"/>
</dbReference>
<accession>D3F9N9</accession>
<feature type="compositionally biased region" description="Low complexity" evidence="2">
    <location>
        <begin position="18"/>
        <end position="27"/>
    </location>
</feature>
<dbReference type="InterPro" id="IPR037069">
    <property type="entry name" value="AcylCoA_DH/ox_N_sf"/>
</dbReference>
<dbReference type="Pfam" id="PF02771">
    <property type="entry name" value="Acyl-CoA_dh_N"/>
    <property type="match status" value="1"/>
</dbReference>
<evidence type="ECO:0000313" key="5">
    <source>
        <dbReference type="EMBL" id="ADB51101.1"/>
    </source>
</evidence>
<evidence type="ECO:0000256" key="2">
    <source>
        <dbReference type="SAM" id="MobiDB-lite"/>
    </source>
</evidence>
<dbReference type="OrthoDB" id="571684at2"/>
<dbReference type="GO" id="GO:0006552">
    <property type="term" value="P:L-leucine catabolic process"/>
    <property type="evidence" value="ECO:0007669"/>
    <property type="project" value="TreeGrafter"/>
</dbReference>
<dbReference type="eggNOG" id="COG1960">
    <property type="taxonomic scope" value="Bacteria"/>
</dbReference>
<dbReference type="SUPFAM" id="SSF47203">
    <property type="entry name" value="Acyl-CoA dehydrogenase C-terminal domain-like"/>
    <property type="match status" value="1"/>
</dbReference>
<evidence type="ECO:0000259" key="3">
    <source>
        <dbReference type="Pfam" id="PF02771"/>
    </source>
</evidence>
<dbReference type="GO" id="GO:0050660">
    <property type="term" value="F:flavin adenine dinucleotide binding"/>
    <property type="evidence" value="ECO:0007669"/>
    <property type="project" value="InterPro"/>
</dbReference>
<dbReference type="InterPro" id="IPR036250">
    <property type="entry name" value="AcylCo_DH-like_C"/>
</dbReference>
<evidence type="ECO:0000313" key="6">
    <source>
        <dbReference type="Proteomes" id="UP000008229"/>
    </source>
</evidence>
<proteinExistence type="predicted"/>
<dbReference type="RefSeq" id="WP_012934152.1">
    <property type="nucleotide sequence ID" value="NC_013739.1"/>
</dbReference>
<dbReference type="KEGG" id="cwo:Cwoe_2682"/>
<reference evidence="6" key="2">
    <citation type="submission" date="2010-01" db="EMBL/GenBank/DDBJ databases">
        <title>The complete genome of Conexibacter woesei DSM 14684.</title>
        <authorList>
            <consortium name="US DOE Joint Genome Institute (JGI-PGF)"/>
            <person name="Lucas S."/>
            <person name="Copeland A."/>
            <person name="Lapidus A."/>
            <person name="Glavina del Rio T."/>
            <person name="Dalin E."/>
            <person name="Tice H."/>
            <person name="Bruce D."/>
            <person name="Goodwin L."/>
            <person name="Pitluck S."/>
            <person name="Kyrpides N."/>
            <person name="Mavromatis K."/>
            <person name="Ivanova N."/>
            <person name="Mikhailova N."/>
            <person name="Chertkov O."/>
            <person name="Brettin T."/>
            <person name="Detter J.C."/>
            <person name="Han C."/>
            <person name="Larimer F."/>
            <person name="Land M."/>
            <person name="Hauser L."/>
            <person name="Markowitz V."/>
            <person name="Cheng J.-F."/>
            <person name="Hugenholtz P."/>
            <person name="Woyke T."/>
            <person name="Wu D."/>
            <person name="Pukall R."/>
            <person name="Steenblock K."/>
            <person name="Schneider S."/>
            <person name="Klenk H.-P."/>
            <person name="Eisen J.A."/>
        </authorList>
    </citation>
    <scope>NUCLEOTIDE SEQUENCE [LARGE SCALE GENOMIC DNA]</scope>
    <source>
        <strain evidence="6">DSM 14684 / CIP 108061 / JCM 11494 / NBRC 100937 / ID131577</strain>
    </source>
</reference>
<sequence>MSIIETTNTGERAGGRGAASERLGGAANERASERPGGTATSPRPAVRGLLDRAFPPPRLAPFELEILARLQTALDEVVEPLAAEHDAAGRYPHRAIAALKPTGILHASFPRALGGPGASHRLTLEAQVRMAVADSSVAQIVRVHEDSVRELHVGASEAFVARLAEILLEEDAIIGLAVAENGRRVDSPLNTIATPQADGAVVFDGGKIYATGSGGADYVVVIGFDPVAGRDDPLAGLRSALVAATTPGLRLHDDWNALGQRATSSGSVTLDGLRVAPPLSESPSTGVLPHSGARFQASFAAELVGIGIAALRAAAPFVLEQSRPWPSADVDSAAQDPTVRRLTGELTADLVAAYAAVIATGDLLDAYEAGEIDRTQLAVPIYAAKAAATRASLRATSEIFTLMGTRSATGGKGFDRFWRNARTLSLHDPYEWKHSEIGRHVLEGWDPEPGLYT</sequence>
<feature type="domain" description="Acyl-CoA dehydrogenase C-terminal" evidence="4">
    <location>
        <begin position="298"/>
        <end position="427"/>
    </location>
</feature>
<dbReference type="PANTHER" id="PTHR43884">
    <property type="entry name" value="ACYL-COA DEHYDROGENASE"/>
    <property type="match status" value="1"/>
</dbReference>
<dbReference type="InterPro" id="IPR013786">
    <property type="entry name" value="AcylCoA_DH/ox_N"/>
</dbReference>
<feature type="compositionally biased region" description="Low complexity" evidence="2">
    <location>
        <begin position="1"/>
        <end position="11"/>
    </location>
</feature>
<dbReference type="AlphaFoldDB" id="D3F9N9"/>
<dbReference type="Gene3D" id="1.20.140.10">
    <property type="entry name" value="Butyryl-CoA Dehydrogenase, subunit A, domain 3"/>
    <property type="match status" value="1"/>
</dbReference>
<dbReference type="SUPFAM" id="SSF56645">
    <property type="entry name" value="Acyl-CoA dehydrogenase NM domain-like"/>
    <property type="match status" value="1"/>
</dbReference>
<dbReference type="Gene3D" id="2.40.110.10">
    <property type="entry name" value="Butyryl-CoA Dehydrogenase, subunit A, domain 2"/>
    <property type="match status" value="1"/>
</dbReference>
<gene>
    <name evidence="5" type="ordered locus">Cwoe_2682</name>
</gene>
<feature type="region of interest" description="Disordered" evidence="2">
    <location>
        <begin position="1"/>
        <end position="48"/>
    </location>
</feature>
<keyword evidence="1" id="KW-0560">Oxidoreductase</keyword>
<dbReference type="InterPro" id="IPR046373">
    <property type="entry name" value="Acyl-CoA_Oxase/DH_mid-dom_sf"/>
</dbReference>
<evidence type="ECO:0000256" key="1">
    <source>
        <dbReference type="ARBA" id="ARBA00023002"/>
    </source>
</evidence>
<reference evidence="5 6" key="1">
    <citation type="journal article" date="2010" name="Stand. Genomic Sci.">
        <title>Complete genome sequence of Conexibacter woesei type strain (ID131577).</title>
        <authorList>
            <person name="Pukall R."/>
            <person name="Lapidus A."/>
            <person name="Glavina Del Rio T."/>
            <person name="Copeland A."/>
            <person name="Tice H."/>
            <person name="Cheng J.-F."/>
            <person name="Lucas S."/>
            <person name="Chen F."/>
            <person name="Nolan M."/>
            <person name="Bruce D."/>
            <person name="Goodwin L."/>
            <person name="Pitluck S."/>
            <person name="Mavromatis K."/>
            <person name="Ivanova N."/>
            <person name="Ovchinnikova G."/>
            <person name="Pati A."/>
            <person name="Chen A."/>
            <person name="Palaniappan K."/>
            <person name="Land M."/>
            <person name="Hauser L."/>
            <person name="Chang Y.-J."/>
            <person name="Jeffries C.D."/>
            <person name="Chain P."/>
            <person name="Meincke L."/>
            <person name="Sims D."/>
            <person name="Brettin T."/>
            <person name="Detter J.C."/>
            <person name="Rohde M."/>
            <person name="Goeker M."/>
            <person name="Bristow J."/>
            <person name="Eisen J.A."/>
            <person name="Markowitz V."/>
            <person name="Kyrpides N.C."/>
            <person name="Klenk H.-P."/>
            <person name="Hugenholtz P."/>
        </authorList>
    </citation>
    <scope>NUCLEOTIDE SEQUENCE [LARGE SCALE GENOMIC DNA]</scope>
    <source>
        <strain evidence="6">DSM 14684 / CIP 108061 / JCM 11494 / NBRC 100937 / ID131577</strain>
    </source>
</reference>